<feature type="domain" description="DUF2383" evidence="1">
    <location>
        <begin position="4"/>
        <end position="115"/>
    </location>
</feature>
<dbReference type="InterPro" id="IPR019052">
    <property type="entry name" value="DUF2383"/>
</dbReference>
<dbReference type="Pfam" id="PF09537">
    <property type="entry name" value="DUF2383"/>
    <property type="match status" value="1"/>
</dbReference>
<sequence length="149" mass="16903">MNNQTVSTLNDLLQITNDRIEGFNKVEDKVWEKYPNLKSDYNNMVDQSQKMRLELKSLISERNGDADDSTTVAGGLHRTWIDVKNAFSSDNAESTLENVTFGENAAIQAYEKALDSGDLCPESSRVVQDQLHSLKASYEKFKNLENRHD</sequence>
<evidence type="ECO:0000259" key="1">
    <source>
        <dbReference type="Pfam" id="PF09537"/>
    </source>
</evidence>
<dbReference type="NCBIfam" id="TIGR02284">
    <property type="entry name" value="PA2169 family four-helix-bundle protein"/>
    <property type="match status" value="1"/>
</dbReference>
<dbReference type="STRING" id="713588.SAMN05421789_11026"/>
<keyword evidence="3" id="KW-1185">Reference proteome</keyword>
<dbReference type="InterPro" id="IPR012347">
    <property type="entry name" value="Ferritin-like"/>
</dbReference>
<dbReference type="AlphaFoldDB" id="A0A1N7MTK3"/>
<dbReference type="Proteomes" id="UP000185839">
    <property type="component" value="Unassembled WGS sequence"/>
</dbReference>
<dbReference type="OrthoDB" id="282393at2"/>
<dbReference type="RefSeq" id="WP_076387483.1">
    <property type="nucleotide sequence ID" value="NZ_FTOI01000010.1"/>
</dbReference>
<protein>
    <recommendedName>
        <fullName evidence="1">DUF2383 domain-containing protein</fullName>
    </recommendedName>
</protein>
<proteinExistence type="predicted"/>
<dbReference type="InterPro" id="IPR011971">
    <property type="entry name" value="CHP02284"/>
</dbReference>
<dbReference type="Gene3D" id="1.20.1260.10">
    <property type="match status" value="1"/>
</dbReference>
<evidence type="ECO:0000313" key="2">
    <source>
        <dbReference type="EMBL" id="SIS89410.1"/>
    </source>
</evidence>
<dbReference type="EMBL" id="FTOI01000010">
    <property type="protein sequence ID" value="SIS89410.1"/>
    <property type="molecule type" value="Genomic_DNA"/>
</dbReference>
<evidence type="ECO:0000313" key="3">
    <source>
        <dbReference type="Proteomes" id="UP000185839"/>
    </source>
</evidence>
<accession>A0A1N7MTK3</accession>
<gene>
    <name evidence="2" type="ORF">SAMN05421789_11026</name>
</gene>
<reference evidence="3" key="1">
    <citation type="submission" date="2017-01" db="EMBL/GenBank/DDBJ databases">
        <authorList>
            <person name="Varghese N."/>
            <person name="Submissions S."/>
        </authorList>
    </citation>
    <scope>NUCLEOTIDE SEQUENCE [LARGE SCALE GENOMIC DNA]</scope>
    <source>
        <strain evidence="3">DSM 23145</strain>
    </source>
</reference>
<name>A0A1N7MTK3_9FLAO</name>
<organism evidence="2 3">
    <name type="scientific">Kaistella chaponensis</name>
    <dbReference type="NCBI Taxonomy" id="713588"/>
    <lineage>
        <taxon>Bacteria</taxon>
        <taxon>Pseudomonadati</taxon>
        <taxon>Bacteroidota</taxon>
        <taxon>Flavobacteriia</taxon>
        <taxon>Flavobacteriales</taxon>
        <taxon>Weeksellaceae</taxon>
        <taxon>Chryseobacterium group</taxon>
        <taxon>Kaistella</taxon>
    </lineage>
</organism>